<name>A0AAV6VKG2_9ARAC</name>
<proteinExistence type="predicted"/>
<protein>
    <recommendedName>
        <fullName evidence="3">Endonuclease</fullName>
    </recommendedName>
</protein>
<accession>A0AAV6VKG2</accession>
<keyword evidence="2" id="KW-1185">Reference proteome</keyword>
<gene>
    <name evidence="1" type="ORF">JTE90_029015</name>
</gene>
<dbReference type="Proteomes" id="UP000827092">
    <property type="component" value="Unassembled WGS sequence"/>
</dbReference>
<evidence type="ECO:0000313" key="2">
    <source>
        <dbReference type="Proteomes" id="UP000827092"/>
    </source>
</evidence>
<evidence type="ECO:0008006" key="3">
    <source>
        <dbReference type="Google" id="ProtNLM"/>
    </source>
</evidence>
<evidence type="ECO:0000313" key="1">
    <source>
        <dbReference type="EMBL" id="KAG8196046.1"/>
    </source>
</evidence>
<reference evidence="1 2" key="1">
    <citation type="journal article" date="2022" name="Nat. Ecol. Evol.">
        <title>A masculinizing supergene underlies an exaggerated male reproductive morph in a spider.</title>
        <authorList>
            <person name="Hendrickx F."/>
            <person name="De Corte Z."/>
            <person name="Sonet G."/>
            <person name="Van Belleghem S.M."/>
            <person name="Kostlbacher S."/>
            <person name="Vangestel C."/>
        </authorList>
    </citation>
    <scope>NUCLEOTIDE SEQUENCE [LARGE SCALE GENOMIC DNA]</scope>
    <source>
        <strain evidence="1">W744_W776</strain>
    </source>
</reference>
<dbReference type="AlphaFoldDB" id="A0AAV6VKG2"/>
<dbReference type="EMBL" id="JAFNEN010000075">
    <property type="protein sequence ID" value="KAG8196046.1"/>
    <property type="molecule type" value="Genomic_DNA"/>
</dbReference>
<sequence length="161" mass="18560">MFLNGVQDEVGFRHTSCPYTSTWSHARSSSTRLGLKWRCRKIYDIEHHIDDKVLHRTYKNLPYHQGVPPCVLGLGTDCQGVAIEVSSLHRASSHFLRTGNYTKFADWRFIYKARLNLLRLNGNTTWDKSLSQCRRCPAPVESTLHVLSLCKPNMGRRCIKQ</sequence>
<comment type="caution">
    <text evidence="1">The sequence shown here is derived from an EMBL/GenBank/DDBJ whole genome shotgun (WGS) entry which is preliminary data.</text>
</comment>
<organism evidence="1 2">
    <name type="scientific">Oedothorax gibbosus</name>
    <dbReference type="NCBI Taxonomy" id="931172"/>
    <lineage>
        <taxon>Eukaryota</taxon>
        <taxon>Metazoa</taxon>
        <taxon>Ecdysozoa</taxon>
        <taxon>Arthropoda</taxon>
        <taxon>Chelicerata</taxon>
        <taxon>Arachnida</taxon>
        <taxon>Araneae</taxon>
        <taxon>Araneomorphae</taxon>
        <taxon>Entelegynae</taxon>
        <taxon>Araneoidea</taxon>
        <taxon>Linyphiidae</taxon>
        <taxon>Erigoninae</taxon>
        <taxon>Oedothorax</taxon>
    </lineage>
</organism>